<evidence type="ECO:0000313" key="2">
    <source>
        <dbReference type="EMBL" id="NPU64466.1"/>
    </source>
</evidence>
<evidence type="ECO:0000313" key="3">
    <source>
        <dbReference type="Proteomes" id="UP000886476"/>
    </source>
</evidence>
<name>A0ABX2C890_9BRAD</name>
<dbReference type="Proteomes" id="UP000886476">
    <property type="component" value="Unassembled WGS sequence"/>
</dbReference>
<feature type="signal peptide" evidence="1">
    <location>
        <begin position="1"/>
        <end position="31"/>
    </location>
</feature>
<evidence type="ECO:0000256" key="1">
    <source>
        <dbReference type="SAM" id="SignalP"/>
    </source>
</evidence>
<proteinExistence type="predicted"/>
<feature type="chain" id="PRO_5045736028" description="Cysteine rich repeat-containing protein" evidence="1">
    <location>
        <begin position="32"/>
        <end position="92"/>
    </location>
</feature>
<accession>A0ABX2C890</accession>
<keyword evidence="1" id="KW-0732">Signal</keyword>
<organism evidence="2 3">
    <name type="scientific">Bradyrhizobium aeschynomenes</name>
    <dbReference type="NCBI Taxonomy" id="2734909"/>
    <lineage>
        <taxon>Bacteria</taxon>
        <taxon>Pseudomonadati</taxon>
        <taxon>Pseudomonadota</taxon>
        <taxon>Alphaproteobacteria</taxon>
        <taxon>Hyphomicrobiales</taxon>
        <taxon>Nitrobacteraceae</taxon>
        <taxon>Bradyrhizobium</taxon>
    </lineage>
</organism>
<comment type="caution">
    <text evidence="2">The sequence shown here is derived from an EMBL/GenBank/DDBJ whole genome shotgun (WGS) entry which is preliminary data.</text>
</comment>
<gene>
    <name evidence="2" type="ORF">HL667_05595</name>
</gene>
<reference evidence="2" key="1">
    <citation type="submission" date="2020-05" db="EMBL/GenBank/DDBJ databases">
        <title>Nod-independent and nitrogen-fixing Bradyrhizobium aeschynomene sp. nov. isolated from nodules of Aeschynomene indica.</title>
        <authorList>
            <person name="Zhang Z."/>
        </authorList>
    </citation>
    <scope>NUCLEOTIDE SEQUENCE</scope>
    <source>
        <strain evidence="2">83012</strain>
    </source>
</reference>
<evidence type="ECO:0008006" key="4">
    <source>
        <dbReference type="Google" id="ProtNLM"/>
    </source>
</evidence>
<keyword evidence="3" id="KW-1185">Reference proteome</keyword>
<protein>
    <recommendedName>
        <fullName evidence="4">Cysteine rich repeat-containing protein</fullName>
    </recommendedName>
</protein>
<dbReference type="EMBL" id="JABFDN010000001">
    <property type="protein sequence ID" value="NPU64466.1"/>
    <property type="molecule type" value="Genomic_DNA"/>
</dbReference>
<sequence length="92" mass="10233">MRTHLFRMRNLNVAMAGLALAMVASPRAGHAFTEDDQRRLCTGDVFRLCSSEIPDRDRIIACMMKQRASLSDGCRSVFGRPSERSASATVTR</sequence>